<proteinExistence type="inferred from homology"/>
<dbReference type="CDD" id="cd01171">
    <property type="entry name" value="YXKO-related"/>
    <property type="match status" value="1"/>
</dbReference>
<dbReference type="EC" id="5.1.99.6" evidence="19"/>
<evidence type="ECO:0000256" key="8">
    <source>
        <dbReference type="ARBA" id="ARBA00022857"/>
    </source>
</evidence>
<keyword evidence="10 17" id="KW-0520">NAD</keyword>
<comment type="caution">
    <text evidence="23">The sequence shown here is derived from an EMBL/GenBank/DDBJ whole genome shotgun (WGS) entry which is preliminary data.</text>
</comment>
<evidence type="ECO:0000256" key="2">
    <source>
        <dbReference type="ARBA" id="ARBA00000909"/>
    </source>
</evidence>
<dbReference type="Pfam" id="PF03853">
    <property type="entry name" value="YjeF_N"/>
    <property type="match status" value="1"/>
</dbReference>
<feature type="binding site" evidence="17">
    <location>
        <position position="442"/>
    </location>
    <ligand>
        <name>AMP</name>
        <dbReference type="ChEBI" id="CHEBI:456215"/>
    </ligand>
</feature>
<comment type="catalytic activity">
    <reaction evidence="2 18 19">
        <text>(6R)-NADPHX = (6S)-NADPHX</text>
        <dbReference type="Rhea" id="RHEA:32227"/>
        <dbReference type="ChEBI" id="CHEBI:64076"/>
        <dbReference type="ChEBI" id="CHEBI:64077"/>
        <dbReference type="EC" id="5.1.99.6"/>
    </reaction>
</comment>
<evidence type="ECO:0000256" key="12">
    <source>
        <dbReference type="ARBA" id="ARBA00023239"/>
    </source>
</evidence>
<dbReference type="HAMAP" id="MF_01966">
    <property type="entry name" value="NADHX_epimerase"/>
    <property type="match status" value="1"/>
</dbReference>
<comment type="similarity">
    <text evidence="3 19">In the N-terminal section; belongs to the NnrE/AIBP family.</text>
</comment>
<comment type="similarity">
    <text evidence="17">Belongs to the NnrD/CARKD family.</text>
</comment>
<dbReference type="Gene3D" id="3.40.1190.20">
    <property type="match status" value="1"/>
</dbReference>
<comment type="cofactor">
    <cofactor evidence="17">
        <name>Mg(2+)</name>
        <dbReference type="ChEBI" id="CHEBI:18420"/>
    </cofactor>
</comment>
<comment type="similarity">
    <text evidence="4 19">In the C-terminal section; belongs to the NnrD/CARKD family.</text>
</comment>
<evidence type="ECO:0000256" key="7">
    <source>
        <dbReference type="ARBA" id="ARBA00022840"/>
    </source>
</evidence>
<evidence type="ECO:0000256" key="5">
    <source>
        <dbReference type="ARBA" id="ARBA00022723"/>
    </source>
</evidence>
<evidence type="ECO:0000256" key="20">
    <source>
        <dbReference type="SAM" id="MobiDB-lite"/>
    </source>
</evidence>
<gene>
    <name evidence="17" type="primary">nnrD</name>
    <name evidence="18" type="synonym">nnrE</name>
    <name evidence="23" type="ORF">ACFMB1_12205</name>
</gene>
<dbReference type="PROSITE" id="PS51385">
    <property type="entry name" value="YJEF_N"/>
    <property type="match status" value="1"/>
</dbReference>
<evidence type="ECO:0000256" key="3">
    <source>
        <dbReference type="ARBA" id="ARBA00006001"/>
    </source>
</evidence>
<comment type="function">
    <text evidence="18">Catalyzes the epimerization of the S- and R-forms of NAD(P)HX, a damaged form of NAD(P)H that is a result of enzymatic or heat-dependent hydration. This is a prerequisite for the S-specific NAD(P)H-hydrate dehydratase to allow the repair of both epimers of NAD(P)HX.</text>
</comment>
<evidence type="ECO:0000313" key="23">
    <source>
        <dbReference type="EMBL" id="MFC6036311.1"/>
    </source>
</evidence>
<protein>
    <recommendedName>
        <fullName evidence="19">Bifunctional NAD(P)H-hydrate repair enzyme</fullName>
    </recommendedName>
    <alternativeName>
        <fullName evidence="19">Nicotinamide nucleotide repair protein</fullName>
    </alternativeName>
    <domain>
        <recommendedName>
            <fullName evidence="19">ADP-dependent (S)-NAD(P)H-hydrate dehydratase</fullName>
            <ecNumber evidence="19">4.2.1.136</ecNumber>
        </recommendedName>
        <alternativeName>
            <fullName evidence="19">ADP-dependent NAD(P)HX dehydratase</fullName>
        </alternativeName>
    </domain>
    <domain>
        <recommendedName>
            <fullName evidence="19">NAD(P)H-hydrate epimerase</fullName>
            <ecNumber evidence="19">5.1.99.6</ecNumber>
        </recommendedName>
    </domain>
</protein>
<keyword evidence="11 18" id="KW-0413">Isomerase</keyword>
<feature type="domain" description="YjeF C-terminal" evidence="21">
    <location>
        <begin position="219"/>
        <end position="497"/>
    </location>
</feature>
<evidence type="ECO:0000256" key="9">
    <source>
        <dbReference type="ARBA" id="ARBA00022958"/>
    </source>
</evidence>
<dbReference type="Pfam" id="PF01256">
    <property type="entry name" value="Carb_kinase"/>
    <property type="match status" value="1"/>
</dbReference>
<dbReference type="EMBL" id="JBHPON010000002">
    <property type="protein sequence ID" value="MFC6036311.1"/>
    <property type="molecule type" value="Genomic_DNA"/>
</dbReference>
<comment type="function">
    <text evidence="14 19">Bifunctional enzyme that catalyzes the epimerization of the S- and R-forms of NAD(P)HX and the dehydration of the S-form of NAD(P)HX at the expense of ADP, which is converted to AMP. This allows the repair of both epimers of NAD(P)HX, a damaged form of NAD(P)H that is a result of enzymatic or heat-dependent hydration.</text>
</comment>
<dbReference type="SUPFAM" id="SSF64153">
    <property type="entry name" value="YjeF N-terminal domain-like"/>
    <property type="match status" value="1"/>
</dbReference>
<evidence type="ECO:0000256" key="14">
    <source>
        <dbReference type="ARBA" id="ARBA00025153"/>
    </source>
</evidence>
<comment type="similarity">
    <text evidence="18">Belongs to the NnrE/AIBP family.</text>
</comment>
<keyword evidence="7 17" id="KW-0067">ATP-binding</keyword>
<dbReference type="InterPro" id="IPR017953">
    <property type="entry name" value="Carbohydrate_kinase_pred_CS"/>
</dbReference>
<keyword evidence="13" id="KW-0511">Multifunctional enzyme</keyword>
<evidence type="ECO:0000256" key="10">
    <source>
        <dbReference type="ARBA" id="ARBA00023027"/>
    </source>
</evidence>
<dbReference type="Proteomes" id="UP001596116">
    <property type="component" value="Unassembled WGS sequence"/>
</dbReference>
<evidence type="ECO:0000256" key="13">
    <source>
        <dbReference type="ARBA" id="ARBA00023268"/>
    </source>
</evidence>
<feature type="binding site" evidence="17">
    <location>
        <position position="370"/>
    </location>
    <ligand>
        <name>(6S)-NADPHX</name>
        <dbReference type="ChEBI" id="CHEBI:64076"/>
    </ligand>
</feature>
<evidence type="ECO:0000256" key="19">
    <source>
        <dbReference type="PIRNR" id="PIRNR017184"/>
    </source>
</evidence>
<feature type="binding site" evidence="17">
    <location>
        <position position="254"/>
    </location>
    <ligand>
        <name>(6S)-NADPHX</name>
        <dbReference type="ChEBI" id="CHEBI:64076"/>
    </ligand>
</feature>
<evidence type="ECO:0000256" key="4">
    <source>
        <dbReference type="ARBA" id="ARBA00009524"/>
    </source>
</evidence>
<dbReference type="RefSeq" id="WP_379882461.1">
    <property type="nucleotide sequence ID" value="NZ_JBHPON010000002.1"/>
</dbReference>
<accession>A0ABW1KYW4</accession>
<name>A0ABW1KYW4_9PROT</name>
<evidence type="ECO:0000259" key="21">
    <source>
        <dbReference type="PROSITE" id="PS51383"/>
    </source>
</evidence>
<keyword evidence="6 17" id="KW-0547">Nucleotide-binding</keyword>
<dbReference type="InterPro" id="IPR036652">
    <property type="entry name" value="YjeF_N_dom_sf"/>
</dbReference>
<feature type="binding site" evidence="18">
    <location>
        <position position="59"/>
    </location>
    <ligand>
        <name>K(+)</name>
        <dbReference type="ChEBI" id="CHEBI:29103"/>
    </ligand>
</feature>
<sequence>MNPYLVLSAEEMRAAEKAAMDAGTASAALMEAAGDKAAELIQRAWSRRPVAVICGPGNNGGDGFVVARELASAGWPVRVGLIGQREALQGDAKLMADLYDGEIAPFSPALLEGAGLIVDAIFGTGLARDVEGEAKAVIEAMNANPAPVFAIDLPSGVNADTGAVMGTAVQANRTITFHARKPGHLLFPGRALSGAIDIADIAISDEATMKAGVATFENHPALWGALFPRPRWGGHKYSRGSVMAVSGGPLNTGAIRLAAEGALRIGAGLVTVLSPSEAGPVHAAHLTAIMLRLSDNAEHLAAHLKDAERISMCVVAGPANGVGAKTKDNVLAVLNSKAGAVLDADALTSFADDATALFAALRPDDVLTPHMGEFARLFPEEIKLLERGAGKLAMVRAASEKAGCVVVLKGADTVIAAPPTGAGARVLINSNAPPDLATAGAGDVLAGFIAGLRAQGMDGFAAAGAGVWIHGAAGQVAGPGLIAEDLPGAVPAVLRQLFAPPQQPKPAAEPDQQGAAQQ</sequence>
<feature type="binding site" evidence="17">
    <location>
        <begin position="409"/>
        <end position="413"/>
    </location>
    <ligand>
        <name>AMP</name>
        <dbReference type="ChEBI" id="CHEBI:456215"/>
    </ligand>
</feature>
<feature type="binding site" evidence="18">
    <location>
        <begin position="123"/>
        <end position="129"/>
    </location>
    <ligand>
        <name>(6S)-NADPHX</name>
        <dbReference type="ChEBI" id="CHEBI:64076"/>
    </ligand>
</feature>
<dbReference type="NCBIfam" id="TIGR00197">
    <property type="entry name" value="yjeF_nterm"/>
    <property type="match status" value="1"/>
</dbReference>
<evidence type="ECO:0000259" key="22">
    <source>
        <dbReference type="PROSITE" id="PS51385"/>
    </source>
</evidence>
<dbReference type="NCBIfam" id="TIGR00196">
    <property type="entry name" value="yjeF_cterm"/>
    <property type="match status" value="1"/>
</dbReference>
<comment type="catalytic activity">
    <reaction evidence="15 17 19">
        <text>(6S)-NADHX + ADP = AMP + phosphate + NADH + H(+)</text>
        <dbReference type="Rhea" id="RHEA:32223"/>
        <dbReference type="ChEBI" id="CHEBI:15378"/>
        <dbReference type="ChEBI" id="CHEBI:43474"/>
        <dbReference type="ChEBI" id="CHEBI:57945"/>
        <dbReference type="ChEBI" id="CHEBI:64074"/>
        <dbReference type="ChEBI" id="CHEBI:456215"/>
        <dbReference type="ChEBI" id="CHEBI:456216"/>
        <dbReference type="EC" id="4.2.1.136"/>
    </reaction>
</comment>
<dbReference type="PANTHER" id="PTHR12592">
    <property type="entry name" value="ATP-DEPENDENT (S)-NAD(P)H-HYDRATE DEHYDRATASE FAMILY MEMBER"/>
    <property type="match status" value="1"/>
</dbReference>
<dbReference type="HAMAP" id="MF_01965">
    <property type="entry name" value="NADHX_dehydratase"/>
    <property type="match status" value="1"/>
</dbReference>
<comment type="function">
    <text evidence="17">Catalyzes the dehydration of the S-form of NAD(P)HX at the expense of ADP, which is converted to AMP. Together with NAD(P)HX epimerase, which catalyzes the epimerization of the S- and R-forms, the enzyme allows the repair of both epimers of NAD(P)HX, a damaged form of NAD(P)H that is a result of enzymatic or heat-dependent hydration.</text>
</comment>
<dbReference type="SUPFAM" id="SSF53613">
    <property type="entry name" value="Ribokinase-like"/>
    <property type="match status" value="1"/>
</dbReference>
<comment type="catalytic activity">
    <reaction evidence="1 18 19">
        <text>(6R)-NADHX = (6S)-NADHX</text>
        <dbReference type="Rhea" id="RHEA:32215"/>
        <dbReference type="ChEBI" id="CHEBI:64074"/>
        <dbReference type="ChEBI" id="CHEBI:64075"/>
        <dbReference type="EC" id="5.1.99.6"/>
    </reaction>
</comment>
<dbReference type="PANTHER" id="PTHR12592:SF0">
    <property type="entry name" value="ATP-DEPENDENT (S)-NAD(P)H-HYDRATE DEHYDRATASE"/>
    <property type="match status" value="1"/>
</dbReference>
<dbReference type="InterPro" id="IPR030677">
    <property type="entry name" value="Nnr"/>
</dbReference>
<evidence type="ECO:0000256" key="16">
    <source>
        <dbReference type="ARBA" id="ARBA00049209"/>
    </source>
</evidence>
<feature type="binding site" evidence="18">
    <location>
        <position position="155"/>
    </location>
    <ligand>
        <name>K(+)</name>
        <dbReference type="ChEBI" id="CHEBI:29103"/>
    </ligand>
</feature>
<evidence type="ECO:0000256" key="6">
    <source>
        <dbReference type="ARBA" id="ARBA00022741"/>
    </source>
</evidence>
<keyword evidence="5 18" id="KW-0479">Metal-binding</keyword>
<evidence type="ECO:0000256" key="17">
    <source>
        <dbReference type="HAMAP-Rule" id="MF_01965"/>
    </source>
</evidence>
<keyword evidence="12 17" id="KW-0456">Lyase</keyword>
<comment type="catalytic activity">
    <reaction evidence="16 17 19">
        <text>(6S)-NADPHX + ADP = AMP + phosphate + NADPH + H(+)</text>
        <dbReference type="Rhea" id="RHEA:32235"/>
        <dbReference type="ChEBI" id="CHEBI:15378"/>
        <dbReference type="ChEBI" id="CHEBI:43474"/>
        <dbReference type="ChEBI" id="CHEBI:57783"/>
        <dbReference type="ChEBI" id="CHEBI:64076"/>
        <dbReference type="ChEBI" id="CHEBI:456215"/>
        <dbReference type="ChEBI" id="CHEBI:456216"/>
        <dbReference type="EC" id="4.2.1.136"/>
    </reaction>
</comment>
<reference evidence="23 24" key="1">
    <citation type="submission" date="2024-09" db="EMBL/GenBank/DDBJ databases">
        <authorList>
            <person name="Zhang Z.-H."/>
        </authorList>
    </citation>
    <scope>NUCLEOTIDE SEQUENCE [LARGE SCALE GENOMIC DNA]</scope>
    <source>
        <strain evidence="23 24">HHTR114</strain>
    </source>
</reference>
<dbReference type="PROSITE" id="PS01050">
    <property type="entry name" value="YJEF_C_2"/>
    <property type="match status" value="1"/>
</dbReference>
<organism evidence="23 24">
    <name type="scientific">Hyphococcus aureus</name>
    <dbReference type="NCBI Taxonomy" id="2666033"/>
    <lineage>
        <taxon>Bacteria</taxon>
        <taxon>Pseudomonadati</taxon>
        <taxon>Pseudomonadota</taxon>
        <taxon>Alphaproteobacteria</taxon>
        <taxon>Parvularculales</taxon>
        <taxon>Parvularculaceae</taxon>
        <taxon>Hyphococcus</taxon>
    </lineage>
</organism>
<evidence type="ECO:0000313" key="24">
    <source>
        <dbReference type="Proteomes" id="UP001596116"/>
    </source>
</evidence>
<feature type="binding site" evidence="18">
    <location>
        <begin position="58"/>
        <end position="62"/>
    </location>
    <ligand>
        <name>(6S)-NADPHX</name>
        <dbReference type="ChEBI" id="CHEBI:64076"/>
    </ligand>
</feature>
<feature type="binding site" evidence="17">
    <location>
        <position position="443"/>
    </location>
    <ligand>
        <name>(6S)-NADPHX</name>
        <dbReference type="ChEBI" id="CHEBI:64076"/>
    </ligand>
</feature>
<keyword evidence="24" id="KW-1185">Reference proteome</keyword>
<keyword evidence="9 18" id="KW-0630">Potassium</keyword>
<comment type="caution">
    <text evidence="17">Lacks conserved residue(s) required for the propagation of feature annotation.</text>
</comment>
<evidence type="ECO:0000256" key="1">
    <source>
        <dbReference type="ARBA" id="ARBA00000013"/>
    </source>
</evidence>
<evidence type="ECO:0000256" key="15">
    <source>
        <dbReference type="ARBA" id="ARBA00048238"/>
    </source>
</evidence>
<dbReference type="Gene3D" id="3.40.50.10260">
    <property type="entry name" value="YjeF N-terminal domain"/>
    <property type="match status" value="1"/>
</dbReference>
<feature type="binding site" evidence="18">
    <location>
        <position position="152"/>
    </location>
    <ligand>
        <name>(6S)-NADPHX</name>
        <dbReference type="ChEBI" id="CHEBI:64076"/>
    </ligand>
</feature>
<dbReference type="InterPro" id="IPR004443">
    <property type="entry name" value="YjeF_N_dom"/>
</dbReference>
<feature type="domain" description="YjeF N-terminal" evidence="22">
    <location>
        <begin position="12"/>
        <end position="209"/>
    </location>
</feature>
<comment type="subunit">
    <text evidence="17">Homotetramer.</text>
</comment>
<dbReference type="PIRSF" id="PIRSF017184">
    <property type="entry name" value="Nnr"/>
    <property type="match status" value="1"/>
</dbReference>
<evidence type="ECO:0000256" key="18">
    <source>
        <dbReference type="HAMAP-Rule" id="MF_01966"/>
    </source>
</evidence>
<feature type="binding site" evidence="18">
    <location>
        <position position="119"/>
    </location>
    <ligand>
        <name>K(+)</name>
        <dbReference type="ChEBI" id="CHEBI:29103"/>
    </ligand>
</feature>
<dbReference type="PROSITE" id="PS51383">
    <property type="entry name" value="YJEF_C_3"/>
    <property type="match status" value="1"/>
</dbReference>
<evidence type="ECO:0000256" key="11">
    <source>
        <dbReference type="ARBA" id="ARBA00023235"/>
    </source>
</evidence>
<comment type="cofactor">
    <cofactor evidence="18 19">
        <name>K(+)</name>
        <dbReference type="ChEBI" id="CHEBI:29103"/>
    </cofactor>
    <text evidence="18 19">Binds 1 potassium ion per subunit.</text>
</comment>
<dbReference type="InterPro" id="IPR000631">
    <property type="entry name" value="CARKD"/>
</dbReference>
<keyword evidence="8 17" id="KW-0521">NADP</keyword>
<dbReference type="InterPro" id="IPR029056">
    <property type="entry name" value="Ribokinase-like"/>
</dbReference>
<dbReference type="EC" id="4.2.1.136" evidence="19"/>
<feature type="region of interest" description="Disordered" evidence="20">
    <location>
        <begin position="498"/>
        <end position="518"/>
    </location>
</feature>